<dbReference type="InterPro" id="IPR000415">
    <property type="entry name" value="Nitroreductase-like"/>
</dbReference>
<sequence length="29" mass="3656">MINMLDEIIDRRSIRKYLNKKKVEDEKNY</sequence>
<dbReference type="EMBL" id="CP101637">
    <property type="protein sequence ID" value="WMT80103.1"/>
    <property type="molecule type" value="Genomic_DNA"/>
</dbReference>
<evidence type="ECO:0000313" key="2">
    <source>
        <dbReference type="Proteomes" id="UP001235030"/>
    </source>
</evidence>
<dbReference type="SUPFAM" id="SSF55469">
    <property type="entry name" value="FMN-dependent nitroreductase-like"/>
    <property type="match status" value="1"/>
</dbReference>
<evidence type="ECO:0000313" key="1">
    <source>
        <dbReference type="EMBL" id="WMT80103.1"/>
    </source>
</evidence>
<protein>
    <submittedName>
        <fullName evidence="1">Uncharacterized protein</fullName>
    </submittedName>
</protein>
<gene>
    <name evidence="1" type="ORF">TEMA_04160</name>
</gene>
<dbReference type="Proteomes" id="UP001235030">
    <property type="component" value="Chromosome"/>
</dbReference>
<proteinExistence type="predicted"/>
<accession>A0ABY9PWN8</accession>
<organism evidence="1 2">
    <name type="scientific">Terrisporobacter mayombei</name>
    <dbReference type="NCBI Taxonomy" id="1541"/>
    <lineage>
        <taxon>Bacteria</taxon>
        <taxon>Bacillati</taxon>
        <taxon>Bacillota</taxon>
        <taxon>Clostridia</taxon>
        <taxon>Peptostreptococcales</taxon>
        <taxon>Peptostreptococcaceae</taxon>
        <taxon>Terrisporobacter</taxon>
    </lineage>
</organism>
<name>A0ABY9PWN8_9FIRM</name>
<reference evidence="1 2" key="1">
    <citation type="submission" date="2022-07" db="EMBL/GenBank/DDBJ databases">
        <title>Genome sequence of Terrisporobacter mayombei DSM6539.</title>
        <authorList>
            <person name="Boeer T."/>
            <person name="Bengelsdorf F.R."/>
            <person name="Daniel R."/>
            <person name="Poehlein A."/>
        </authorList>
    </citation>
    <scope>NUCLEOTIDE SEQUENCE [LARGE SCALE GENOMIC DNA]</scope>
    <source>
        <strain evidence="1 2">DSM 6539</strain>
    </source>
</reference>
<keyword evidence="2" id="KW-1185">Reference proteome</keyword>